<dbReference type="AlphaFoldDB" id="A0A835QMT2"/>
<reference evidence="1 2" key="1">
    <citation type="journal article" date="2020" name="Nat. Food">
        <title>A phased Vanilla planifolia genome enables genetic improvement of flavour and production.</title>
        <authorList>
            <person name="Hasing T."/>
            <person name="Tang H."/>
            <person name="Brym M."/>
            <person name="Khazi F."/>
            <person name="Huang T."/>
            <person name="Chambers A.H."/>
        </authorList>
    </citation>
    <scope>NUCLEOTIDE SEQUENCE [LARGE SCALE GENOMIC DNA]</scope>
    <source>
        <tissue evidence="1">Leaf</tissue>
    </source>
</reference>
<dbReference type="EMBL" id="JADCNL010000007">
    <property type="protein sequence ID" value="KAG0472619.1"/>
    <property type="molecule type" value="Genomic_DNA"/>
</dbReference>
<protein>
    <submittedName>
        <fullName evidence="1">Uncharacterized protein</fullName>
    </submittedName>
</protein>
<keyword evidence="2" id="KW-1185">Reference proteome</keyword>
<proteinExistence type="predicted"/>
<evidence type="ECO:0000313" key="1">
    <source>
        <dbReference type="EMBL" id="KAG0472619.1"/>
    </source>
</evidence>
<evidence type="ECO:0000313" key="2">
    <source>
        <dbReference type="Proteomes" id="UP000636800"/>
    </source>
</evidence>
<gene>
    <name evidence="1" type="ORF">HPP92_014476</name>
</gene>
<name>A0A835QMT2_VANPL</name>
<sequence length="80" mass="8446">MRGTKRLLAWRSGLAKNTGGGAHGARLTPKGVWSWTAAYVGTKVLAASTGQVDCGEASLALIPRHNAHAGFMKVDMRVRA</sequence>
<dbReference type="OrthoDB" id="5546453at2759"/>
<organism evidence="1 2">
    <name type="scientific">Vanilla planifolia</name>
    <name type="common">Vanilla</name>
    <dbReference type="NCBI Taxonomy" id="51239"/>
    <lineage>
        <taxon>Eukaryota</taxon>
        <taxon>Viridiplantae</taxon>
        <taxon>Streptophyta</taxon>
        <taxon>Embryophyta</taxon>
        <taxon>Tracheophyta</taxon>
        <taxon>Spermatophyta</taxon>
        <taxon>Magnoliopsida</taxon>
        <taxon>Liliopsida</taxon>
        <taxon>Asparagales</taxon>
        <taxon>Orchidaceae</taxon>
        <taxon>Vanilloideae</taxon>
        <taxon>Vanilleae</taxon>
        <taxon>Vanilla</taxon>
    </lineage>
</organism>
<comment type="caution">
    <text evidence="1">The sequence shown here is derived from an EMBL/GenBank/DDBJ whole genome shotgun (WGS) entry which is preliminary data.</text>
</comment>
<accession>A0A835QMT2</accession>
<dbReference type="Proteomes" id="UP000636800">
    <property type="component" value="Chromosome 7"/>
</dbReference>